<evidence type="ECO:0000313" key="2">
    <source>
        <dbReference type="Proteomes" id="UP001056120"/>
    </source>
</evidence>
<dbReference type="EMBL" id="CM042038">
    <property type="protein sequence ID" value="KAI3730712.1"/>
    <property type="molecule type" value="Genomic_DNA"/>
</dbReference>
<reference evidence="2" key="1">
    <citation type="journal article" date="2022" name="Mol. Ecol. Resour.">
        <title>The genomes of chicory, endive, great burdock and yacon provide insights into Asteraceae palaeo-polyploidization history and plant inulin production.</title>
        <authorList>
            <person name="Fan W."/>
            <person name="Wang S."/>
            <person name="Wang H."/>
            <person name="Wang A."/>
            <person name="Jiang F."/>
            <person name="Liu H."/>
            <person name="Zhao H."/>
            <person name="Xu D."/>
            <person name="Zhang Y."/>
        </authorList>
    </citation>
    <scope>NUCLEOTIDE SEQUENCE [LARGE SCALE GENOMIC DNA]</scope>
    <source>
        <strain evidence="2">cv. Yunnan</strain>
    </source>
</reference>
<accession>A0ACB9C8U0</accession>
<name>A0ACB9C8U0_9ASTR</name>
<comment type="caution">
    <text evidence="1">The sequence shown here is derived from an EMBL/GenBank/DDBJ whole genome shotgun (WGS) entry which is preliminary data.</text>
</comment>
<evidence type="ECO:0000313" key="1">
    <source>
        <dbReference type="EMBL" id="KAI3730712.1"/>
    </source>
</evidence>
<protein>
    <submittedName>
        <fullName evidence="1">Uncharacterized protein</fullName>
    </submittedName>
</protein>
<dbReference type="Proteomes" id="UP001056120">
    <property type="component" value="Linkage Group LG21"/>
</dbReference>
<proteinExistence type="predicted"/>
<keyword evidence="2" id="KW-1185">Reference proteome</keyword>
<reference evidence="1 2" key="2">
    <citation type="journal article" date="2022" name="Mol. Ecol. Resour.">
        <title>The genomes of chicory, endive, great burdock and yacon provide insights into Asteraceae paleo-polyploidization history and plant inulin production.</title>
        <authorList>
            <person name="Fan W."/>
            <person name="Wang S."/>
            <person name="Wang H."/>
            <person name="Wang A."/>
            <person name="Jiang F."/>
            <person name="Liu H."/>
            <person name="Zhao H."/>
            <person name="Xu D."/>
            <person name="Zhang Y."/>
        </authorList>
    </citation>
    <scope>NUCLEOTIDE SEQUENCE [LARGE SCALE GENOMIC DNA]</scope>
    <source>
        <strain evidence="2">cv. Yunnan</strain>
        <tissue evidence="1">Leaves</tissue>
    </source>
</reference>
<organism evidence="1 2">
    <name type="scientific">Smallanthus sonchifolius</name>
    <dbReference type="NCBI Taxonomy" id="185202"/>
    <lineage>
        <taxon>Eukaryota</taxon>
        <taxon>Viridiplantae</taxon>
        <taxon>Streptophyta</taxon>
        <taxon>Embryophyta</taxon>
        <taxon>Tracheophyta</taxon>
        <taxon>Spermatophyta</taxon>
        <taxon>Magnoliopsida</taxon>
        <taxon>eudicotyledons</taxon>
        <taxon>Gunneridae</taxon>
        <taxon>Pentapetalae</taxon>
        <taxon>asterids</taxon>
        <taxon>campanulids</taxon>
        <taxon>Asterales</taxon>
        <taxon>Asteraceae</taxon>
        <taxon>Asteroideae</taxon>
        <taxon>Heliantheae alliance</taxon>
        <taxon>Millerieae</taxon>
        <taxon>Smallanthus</taxon>
    </lineage>
</organism>
<gene>
    <name evidence="1" type="ORF">L1987_61887</name>
</gene>
<sequence>MQAQDCSNSTQFLLPLSSTPQNRQALRNRNVQRSDFTAKGSSDLTDGDFNETGHGLQENETRENGSRFETEETNGVAHFLEHMVFRGTSKRSGSDLDEEMENMGGELSGYTSRDESLYIAKVMAVDVPKALDILSDMLQNSTFDEKLIKDERNTIMDELLEHGCCCLVTTIAVSTDRQQHGCCCSVITDDSVPADAQQFHSEVIAQADDLIFIRLQETAFQHTPLGRTVLGPPKNIMLMTKKDIQDYLSTHYTAHRMVISASGSVKHDDIVEQVNKMFTKLSTNPITSTQLVEIEPAIFTVNQICKRDDDKPFAHFGIVFKGASWTDPDSIALLVMQTMLGSWDKATDVGTHKGSQLAQMVGIDELAEHVRAVTGYFKEIGLFGVYVAAKPDSLDDLASAIMQEISKLCYQVAEEDVIRAQNQLKYLLYKEQSTAVEIGRQLLCYGRRIPLAEFFARIDAVDVATVKRVANKFICDKDIAIAASGPVKLLPDYNWFRSRTSMLRY</sequence>